<dbReference type="GO" id="GO:0071555">
    <property type="term" value="P:cell wall organization"/>
    <property type="evidence" value="ECO:0007669"/>
    <property type="project" value="UniProtKB-KW"/>
</dbReference>
<sequence>MKKKILLFILMIATSLNINAAQATSFAETVNDDKIEVIATYDNEMPQEIKNIYNPKHKGEGVNYFDYVFVTARSANLREKPDPKSKVIGKFTYDVKLKLLEKVRYQGNIWYLVEDTKGNKGYIAGSQTKKRDFRFQMALDKIGDLEYFINKSIDEGATLMSVNTYAPNPSNINPQREKDKYGTSLDQNLLGISKKGERIIIPDRSVVKIIENRGDKALVRALSIPEEVEVSKAKLSAYPSIKKGFRKVIAIDIENQNFMVFEKSKQTNEWELISYVYTKTGIDSQLGYETPKGFFTVPVVKYVMPYTDETGQKQGSAKFAIRFCGGGYLHGTPINVQEEANKEFFLRQKEFTLGTTTGTRKCVRTSEGHAKFLFDWLVYNPNKDSNEQRLSEDAYFIVF</sequence>
<dbReference type="Proteomes" id="UP000230056">
    <property type="component" value="Chromosome"/>
</dbReference>
<evidence type="ECO:0000256" key="5">
    <source>
        <dbReference type="ARBA" id="ARBA00023316"/>
    </source>
</evidence>
<evidence type="ECO:0000313" key="8">
    <source>
        <dbReference type="EMBL" id="ATV60291.1"/>
    </source>
</evidence>
<feature type="signal peptide" evidence="6">
    <location>
        <begin position="1"/>
        <end position="20"/>
    </location>
</feature>
<keyword evidence="4" id="KW-0573">Peptidoglycan synthesis</keyword>
<dbReference type="RefSeq" id="WP_100025504.1">
    <property type="nucleotide sequence ID" value="NZ_CP024699.1"/>
</dbReference>
<dbReference type="SMART" id="SM00287">
    <property type="entry name" value="SH3b"/>
    <property type="match status" value="1"/>
</dbReference>
<evidence type="ECO:0000313" key="9">
    <source>
        <dbReference type="Proteomes" id="UP000230056"/>
    </source>
</evidence>
<dbReference type="EMBL" id="CP024699">
    <property type="protein sequence ID" value="ATV60291.1"/>
    <property type="molecule type" value="Genomic_DNA"/>
</dbReference>
<evidence type="ECO:0000259" key="7">
    <source>
        <dbReference type="PROSITE" id="PS51781"/>
    </source>
</evidence>
<reference evidence="8 9" key="1">
    <citation type="submission" date="2017-11" db="EMBL/GenBank/DDBJ databases">
        <title>Genome sequencing of Fusobacterium periodonticum KCOM 1261.</title>
        <authorList>
            <person name="Kook J.-K."/>
            <person name="Park S.-N."/>
            <person name="Lim Y.K."/>
        </authorList>
    </citation>
    <scope>NUCLEOTIDE SEQUENCE [LARGE SCALE GENOMIC DNA]</scope>
    <source>
        <strain evidence="8 9">KCOM 1261</strain>
    </source>
</reference>
<dbReference type="Pfam" id="PF03734">
    <property type="entry name" value="YkuD"/>
    <property type="match status" value="1"/>
</dbReference>
<keyword evidence="5" id="KW-0961">Cell wall biogenesis/degradation</keyword>
<keyword evidence="6" id="KW-0732">Signal</keyword>
<protein>
    <recommendedName>
        <fullName evidence="7">SH3b domain-containing protein</fullName>
    </recommendedName>
</protein>
<dbReference type="Pfam" id="PF08239">
    <property type="entry name" value="SH3_3"/>
    <property type="match status" value="1"/>
</dbReference>
<gene>
    <name evidence="8" type="ORF">CTM72_11585</name>
</gene>
<dbReference type="InterPro" id="IPR005490">
    <property type="entry name" value="LD_TPept_cat_dom"/>
</dbReference>
<dbReference type="GO" id="GO:0008360">
    <property type="term" value="P:regulation of cell shape"/>
    <property type="evidence" value="ECO:0007669"/>
    <property type="project" value="UniProtKB-KW"/>
</dbReference>
<feature type="domain" description="SH3b" evidence="7">
    <location>
        <begin position="65"/>
        <end position="132"/>
    </location>
</feature>
<dbReference type="Gene3D" id="2.40.440.10">
    <property type="entry name" value="L,D-transpeptidase catalytic domain-like"/>
    <property type="match status" value="1"/>
</dbReference>
<evidence type="ECO:0000256" key="4">
    <source>
        <dbReference type="ARBA" id="ARBA00022984"/>
    </source>
</evidence>
<comment type="pathway">
    <text evidence="1">Cell wall biogenesis; peptidoglycan biosynthesis.</text>
</comment>
<keyword evidence="2" id="KW-0808">Transferase</keyword>
<dbReference type="Gene3D" id="2.30.30.40">
    <property type="entry name" value="SH3 Domains"/>
    <property type="match status" value="1"/>
</dbReference>
<dbReference type="CDD" id="cd16913">
    <property type="entry name" value="YkuD_like"/>
    <property type="match status" value="1"/>
</dbReference>
<dbReference type="PROSITE" id="PS51781">
    <property type="entry name" value="SH3B"/>
    <property type="match status" value="1"/>
</dbReference>
<dbReference type="AlphaFoldDB" id="A0A2D3NY11"/>
<keyword evidence="3" id="KW-0133">Cell shape</keyword>
<evidence type="ECO:0000256" key="6">
    <source>
        <dbReference type="SAM" id="SignalP"/>
    </source>
</evidence>
<dbReference type="GO" id="GO:0009252">
    <property type="term" value="P:peptidoglycan biosynthetic process"/>
    <property type="evidence" value="ECO:0007669"/>
    <property type="project" value="UniProtKB-UniPathway"/>
</dbReference>
<feature type="chain" id="PRO_5013595313" description="SH3b domain-containing protein" evidence="6">
    <location>
        <begin position="21"/>
        <end position="399"/>
    </location>
</feature>
<organism evidence="8 9">
    <name type="scientific">Fusobacterium pseudoperiodonticum</name>
    <dbReference type="NCBI Taxonomy" id="2663009"/>
    <lineage>
        <taxon>Bacteria</taxon>
        <taxon>Fusobacteriati</taxon>
        <taxon>Fusobacteriota</taxon>
        <taxon>Fusobacteriia</taxon>
        <taxon>Fusobacteriales</taxon>
        <taxon>Fusobacteriaceae</taxon>
        <taxon>Fusobacterium</taxon>
    </lineage>
</organism>
<dbReference type="SUPFAM" id="SSF141523">
    <property type="entry name" value="L,D-transpeptidase catalytic domain-like"/>
    <property type="match status" value="1"/>
</dbReference>
<evidence type="ECO:0000256" key="2">
    <source>
        <dbReference type="ARBA" id="ARBA00022679"/>
    </source>
</evidence>
<dbReference type="InterPro" id="IPR003646">
    <property type="entry name" value="SH3-like_bac-type"/>
</dbReference>
<dbReference type="UniPathway" id="UPA00219"/>
<accession>A0A2D3NY11</accession>
<name>A0A2D3NY11_9FUSO</name>
<evidence type="ECO:0000256" key="3">
    <source>
        <dbReference type="ARBA" id="ARBA00022960"/>
    </source>
</evidence>
<evidence type="ECO:0000256" key="1">
    <source>
        <dbReference type="ARBA" id="ARBA00004752"/>
    </source>
</evidence>
<dbReference type="GO" id="GO:0016740">
    <property type="term" value="F:transferase activity"/>
    <property type="evidence" value="ECO:0007669"/>
    <property type="project" value="UniProtKB-KW"/>
</dbReference>
<dbReference type="InterPro" id="IPR038063">
    <property type="entry name" value="Transpep_catalytic_dom"/>
</dbReference>
<proteinExistence type="predicted"/>